<evidence type="ECO:0000256" key="14">
    <source>
        <dbReference type="ARBA" id="ARBA00023242"/>
    </source>
</evidence>
<evidence type="ECO:0000256" key="16">
    <source>
        <dbReference type="RuleBase" id="RU004279"/>
    </source>
</evidence>
<comment type="subunit">
    <text evidence="3">Component of the RNA polymerase II (Pol II) complex consisting of 12 subunits.</text>
</comment>
<evidence type="ECO:0000256" key="9">
    <source>
        <dbReference type="ARBA" id="ARBA00022737"/>
    </source>
</evidence>
<protein>
    <recommendedName>
        <fullName evidence="16">DNA-directed RNA polymerase subunit</fullName>
        <ecNumber evidence="16">2.7.7.6</ecNumber>
    </recommendedName>
</protein>
<dbReference type="InterPro" id="IPR007073">
    <property type="entry name" value="RNA_pol_Rpb1_7"/>
</dbReference>
<sequence>MLKSGSAFTPSIAEVHKVTGVSFGILRPDEIEAMSADTITHTDIYDDEGKPKDQGVNSLLMGTNDNLLQCKTCNGRKNDCPGHFGHIKLAKPVYHFGFLNEIRRVLRSVCFNCSRLLLSHSDPRFQTAVKIKNPKARGKQLYKICEGIKKCPTAQGEKEADEDNEEGNFGGCGKIQPKIIRDGIGLVVEYNEAVDDQPDRKRRLNAEDALKILKGVSDVDCEALGFDPARSRPDWMIVQVLPVAPPCVRPYVVLDSTLRSEDDLTHQYTQILKTNNKLANEIERGSPQHLINQDIMVLQFHVATLFNNEIPGQPQAKHRSGKPIKSISQRLKGKEGRIRGNLMGKRVDFSARTVITPDPNLSLDQLGVPRSIALNLTIPETVTHFNMEKMKILVDNGPAMHPGAKYIIRSDGSIIDLKYVRRHTELHLEYGYKVERHITNGDFVIFNRQPSLHKMSMMAHSVVILPYSTFRLNLSVTTPYNADFDGDEMNMHVPQSLETKAELTEIMHVPKQIVSPQSNRPVMGVVQDSLLGVSLFTRRDMFLELHEVMNLLMWIDNFNGRLPVPCVLKPRPLWTGKQIFSLLLPEVNLTRYSSTHDGDKDSSSRDTEVLIEKGELLTGIVDKRTVGSSSGSLIHVIWMEHGPMHTKDFLSRCQKVVNNWLLMHSFSVGISDTITESSSIDNIRQTLSTAKGKIIKLINQAREGKIPCQPGKNMMESFEFKVNTKLNAARDKSGELATKSLSFRNRVKAMVNAGSKGSEINICQIMACVGQQNVEGRRIPFTFMKRTIPHFGKDDYGPESRGFVENSYISGLTPQEFFFHAMGGREGLSDTAVKTSETGYIQRRLMKALEDVMVKYDGTVRNSAGNILQFLYGEDGMAGEYIEDQVLETLKLDYESLKKNYEFLDPNEDPEICLDKYRGAIESYVISEIVRRPDQQVRLMQEFKKIVEDQKELRVIFTNYDDRQHLPVNLKRLIWNAKKKFGISGLNRSDLHPVKVIDSLEGLGKKLKVISGFNKSEYENDNNATMLFNIHLRSLLSSKRTIVKERLTEEAFEWLLGEIESRFSQAKTQPGEMVGSIAAQSLGEPATQMTLNTFHFAGVSSKNVTLGVPRLKEIINVAKNIKTPSLNVYLQNDFASSSDYAKEILSKLEYTTLGNVTEACEIYYDPDPVRTIIEEDAELVENYFEMPDEGIEIDKMSPWLLRIELNKIAMIDKNITMHDIHDKITQEYPNELHCIYSDDNDEKLILRLRIMNDEENTVQDEQLSKWKFLKDLEGAMLQDLWLKGIEGISKVVMKEVNVCSIGSDGGIRRNKHWRLETDGVNLRAVLALEGIDHTKTISNDLIEVANILGIEAVRQALMKELREVLNVYGIYVNYRHLSILCDVITQRGYLMSITRHGINRTECGPLHKASFEETVEMLLEASAYSEVDFLKGVTESIMLGQLAPIGTGEIDVLIDAEKIEHAQTIYDPLEVPEMLDYPTNKYPAEGAQGTPINVATPRVIMPDSTAATTPRAETPGNNANFSPWEYAPSPASHASPFVRYSPVIHSPMYAHTPSMVQSPNYAGSIPSYSPSNNSMRPFSPYGITSPTVAVAISPKMQNYPSPYYSPSHPGYSPSSPAYSPTSPAYSPTSPAYSPTSPAYSPTSPAYSPTSPAYSPTNAYSPNVPSPAYKPTPYVPSPVYNPRSPAYNSASPKIAQQVIVSKTETIEEDEDDEEEVSN</sequence>
<keyword evidence="12" id="KW-0238">DNA-binding</keyword>
<dbReference type="NCBIfam" id="NF006336">
    <property type="entry name" value="PRK08566.1"/>
    <property type="match status" value="1"/>
</dbReference>
<evidence type="ECO:0000256" key="17">
    <source>
        <dbReference type="SAM" id="MobiDB-lite"/>
    </source>
</evidence>
<dbReference type="InterPro" id="IPR044893">
    <property type="entry name" value="RNA_pol_Rpb1_clamp_domain"/>
</dbReference>
<dbReference type="GO" id="GO:0003899">
    <property type="term" value="F:DNA-directed RNA polymerase activity"/>
    <property type="evidence" value="ECO:0007669"/>
    <property type="project" value="UniProtKB-EC"/>
</dbReference>
<keyword evidence="4 16" id="KW-0240">DNA-directed RNA polymerase</keyword>
<evidence type="ECO:0000256" key="3">
    <source>
        <dbReference type="ARBA" id="ARBA00011730"/>
    </source>
</evidence>
<keyword evidence="13 16" id="KW-0804">Transcription</keyword>
<dbReference type="FunFam" id="2.40.40.20:FF:000019">
    <property type="entry name" value="DNA-directed RNA polymerase II subunit RPB1"/>
    <property type="match status" value="1"/>
</dbReference>
<evidence type="ECO:0000313" key="19">
    <source>
        <dbReference type="EMBL" id="OMJ92206.1"/>
    </source>
</evidence>
<dbReference type="FunFam" id="1.10.274.100:FF:000001">
    <property type="entry name" value="DNA-directed RNA polymerase subunit"/>
    <property type="match status" value="1"/>
</dbReference>
<accession>A0A1R2CT56</accession>
<evidence type="ECO:0000256" key="12">
    <source>
        <dbReference type="ARBA" id="ARBA00023125"/>
    </source>
</evidence>
<dbReference type="Gene3D" id="1.10.150.390">
    <property type="match status" value="1"/>
</dbReference>
<evidence type="ECO:0000256" key="7">
    <source>
        <dbReference type="ARBA" id="ARBA00022695"/>
    </source>
</evidence>
<dbReference type="GO" id="GO:0046872">
    <property type="term" value="F:metal ion binding"/>
    <property type="evidence" value="ECO:0007669"/>
    <property type="project" value="UniProtKB-KW"/>
</dbReference>
<evidence type="ECO:0000256" key="8">
    <source>
        <dbReference type="ARBA" id="ARBA00022723"/>
    </source>
</evidence>
<dbReference type="Gene3D" id="6.20.50.80">
    <property type="match status" value="1"/>
</dbReference>
<dbReference type="GO" id="GO:0003677">
    <property type="term" value="F:DNA binding"/>
    <property type="evidence" value="ECO:0007669"/>
    <property type="project" value="UniProtKB-KW"/>
</dbReference>
<dbReference type="Pfam" id="PF04997">
    <property type="entry name" value="RNA_pol_Rpb1_1"/>
    <property type="match status" value="1"/>
</dbReference>
<dbReference type="Gene3D" id="3.30.1360.140">
    <property type="match status" value="1"/>
</dbReference>
<dbReference type="CDD" id="cd02733">
    <property type="entry name" value="RNAP_II_RPB1_N"/>
    <property type="match status" value="1"/>
</dbReference>
<evidence type="ECO:0000256" key="11">
    <source>
        <dbReference type="ARBA" id="ARBA00022842"/>
    </source>
</evidence>
<dbReference type="Pfam" id="PF04983">
    <property type="entry name" value="RNA_pol_Rpb1_3"/>
    <property type="match status" value="1"/>
</dbReference>
<dbReference type="OrthoDB" id="270392at2759"/>
<dbReference type="InterPro" id="IPR007081">
    <property type="entry name" value="RNA_pol_Rpb1_5"/>
</dbReference>
<organism evidence="19 20">
    <name type="scientific">Stentor coeruleus</name>
    <dbReference type="NCBI Taxonomy" id="5963"/>
    <lineage>
        <taxon>Eukaryota</taxon>
        <taxon>Sar</taxon>
        <taxon>Alveolata</taxon>
        <taxon>Ciliophora</taxon>
        <taxon>Postciliodesmatophora</taxon>
        <taxon>Heterotrichea</taxon>
        <taxon>Heterotrichida</taxon>
        <taxon>Stentoridae</taxon>
        <taxon>Stentor</taxon>
    </lineage>
</organism>
<dbReference type="InterPro" id="IPR038120">
    <property type="entry name" value="Rpb1_funnel_sf"/>
</dbReference>
<dbReference type="InterPro" id="IPR045867">
    <property type="entry name" value="DNA-dir_RpoC_beta_prime"/>
</dbReference>
<dbReference type="PROSITE" id="PS00115">
    <property type="entry name" value="RNA_POL_II_REPEAT"/>
    <property type="match status" value="4"/>
</dbReference>
<evidence type="ECO:0000256" key="13">
    <source>
        <dbReference type="ARBA" id="ARBA00023163"/>
    </source>
</evidence>
<keyword evidence="8" id="KW-0479">Metal-binding</keyword>
<feature type="domain" description="RNA polymerase N-terminal" evidence="18">
    <location>
        <begin position="234"/>
        <end position="537"/>
    </location>
</feature>
<dbReference type="Gene3D" id="1.10.132.30">
    <property type="match status" value="1"/>
</dbReference>
<dbReference type="Pfam" id="PF04992">
    <property type="entry name" value="RNA_pol_Rpb1_6"/>
    <property type="match status" value="1"/>
</dbReference>
<dbReference type="FunFam" id="1.10.150.390:FF:000001">
    <property type="entry name" value="DNA-directed RNA polymerase subunit"/>
    <property type="match status" value="1"/>
</dbReference>
<evidence type="ECO:0000256" key="10">
    <source>
        <dbReference type="ARBA" id="ARBA00022833"/>
    </source>
</evidence>
<keyword evidence="6 16" id="KW-0808">Transferase</keyword>
<dbReference type="Proteomes" id="UP000187209">
    <property type="component" value="Unassembled WGS sequence"/>
</dbReference>
<keyword evidence="5" id="KW-0597">Phosphoprotein</keyword>
<dbReference type="Gene3D" id="6.10.250.2940">
    <property type="match status" value="1"/>
</dbReference>
<evidence type="ECO:0000256" key="2">
    <source>
        <dbReference type="ARBA" id="ARBA00006460"/>
    </source>
</evidence>
<evidence type="ECO:0000256" key="6">
    <source>
        <dbReference type="ARBA" id="ARBA00022679"/>
    </source>
</evidence>
<dbReference type="CDD" id="cd02584">
    <property type="entry name" value="RNAP_II_Rpb1_C"/>
    <property type="match status" value="1"/>
</dbReference>
<dbReference type="Pfam" id="PF00623">
    <property type="entry name" value="RNA_pol_Rpb1_2"/>
    <property type="match status" value="1"/>
</dbReference>
<dbReference type="InterPro" id="IPR007066">
    <property type="entry name" value="RNA_pol_Rpb1_3"/>
</dbReference>
<dbReference type="Gene3D" id="4.10.860.120">
    <property type="entry name" value="RNA polymerase II, clamp domain"/>
    <property type="match status" value="1"/>
</dbReference>
<dbReference type="InterPro" id="IPR007080">
    <property type="entry name" value="RNA_pol_Rpb1_1"/>
</dbReference>
<dbReference type="PANTHER" id="PTHR19376">
    <property type="entry name" value="DNA-DIRECTED RNA POLYMERASE"/>
    <property type="match status" value="1"/>
</dbReference>
<dbReference type="EMBL" id="MPUH01000066">
    <property type="protein sequence ID" value="OMJ92206.1"/>
    <property type="molecule type" value="Genomic_DNA"/>
</dbReference>
<dbReference type="Pfam" id="PF05000">
    <property type="entry name" value="RNA_pol_Rpb1_4"/>
    <property type="match status" value="1"/>
</dbReference>
<dbReference type="EC" id="2.7.7.6" evidence="16"/>
<feature type="region of interest" description="Disordered" evidence="17">
    <location>
        <begin position="1610"/>
        <end position="1653"/>
    </location>
</feature>
<dbReference type="InterPro" id="IPR006592">
    <property type="entry name" value="RNA_pol_N"/>
</dbReference>
<keyword evidence="11" id="KW-0460">Magnesium</keyword>
<proteinExistence type="inferred from homology"/>
<comment type="function">
    <text evidence="16">DNA-dependent RNA polymerase catalyzes the transcription of DNA into RNA using the four ribonucleoside triphosphates as substrates.</text>
</comment>
<dbReference type="Gene3D" id="1.10.274.100">
    <property type="entry name" value="RNA polymerase Rpb1, domain 3"/>
    <property type="match status" value="1"/>
</dbReference>
<comment type="subcellular location">
    <subcellularLocation>
        <location evidence="1">Nucleus</location>
    </subcellularLocation>
</comment>
<dbReference type="InterPro" id="IPR042102">
    <property type="entry name" value="RNA_pol_Rpb1_3_sf"/>
</dbReference>
<keyword evidence="14" id="KW-0539">Nucleus</keyword>
<dbReference type="GO" id="GO:0005665">
    <property type="term" value="C:RNA polymerase II, core complex"/>
    <property type="evidence" value="ECO:0007669"/>
    <property type="project" value="TreeGrafter"/>
</dbReference>
<dbReference type="FunFam" id="4.10.860.120:FF:000003">
    <property type="entry name" value="DNA-directed RNA polymerase subunit"/>
    <property type="match status" value="1"/>
</dbReference>
<evidence type="ECO:0000256" key="5">
    <source>
        <dbReference type="ARBA" id="ARBA00022553"/>
    </source>
</evidence>
<dbReference type="GO" id="GO:0006366">
    <property type="term" value="P:transcription by RNA polymerase II"/>
    <property type="evidence" value="ECO:0007669"/>
    <property type="project" value="InterPro"/>
</dbReference>
<keyword evidence="10" id="KW-0862">Zinc</keyword>
<dbReference type="InterPro" id="IPR000684">
    <property type="entry name" value="RNA_pol_II_repeat_euk"/>
</dbReference>
<dbReference type="InterPro" id="IPR007083">
    <property type="entry name" value="RNA_pol_Rpb1_4"/>
</dbReference>
<dbReference type="InterPro" id="IPR000722">
    <property type="entry name" value="RNA_pol_asu"/>
</dbReference>
<evidence type="ECO:0000256" key="1">
    <source>
        <dbReference type="ARBA" id="ARBA00004123"/>
    </source>
</evidence>
<comment type="caution">
    <text evidence="19">The sequence shown here is derived from an EMBL/GenBank/DDBJ whole genome shotgun (WGS) entry which is preliminary data.</text>
</comment>
<reference evidence="19 20" key="1">
    <citation type="submission" date="2016-11" db="EMBL/GenBank/DDBJ databases">
        <title>The macronuclear genome of Stentor coeruleus: a giant cell with tiny introns.</title>
        <authorList>
            <person name="Slabodnick M."/>
            <person name="Ruby J.G."/>
            <person name="Reiff S.B."/>
            <person name="Swart E.C."/>
            <person name="Gosai S."/>
            <person name="Prabakaran S."/>
            <person name="Witkowska E."/>
            <person name="Larue G.E."/>
            <person name="Fisher S."/>
            <person name="Freeman R.M."/>
            <person name="Gunawardena J."/>
            <person name="Chu W."/>
            <person name="Stover N.A."/>
            <person name="Gregory B.D."/>
            <person name="Nowacki M."/>
            <person name="Derisi J."/>
            <person name="Roy S.W."/>
            <person name="Marshall W.F."/>
            <person name="Sood P."/>
        </authorList>
    </citation>
    <scope>NUCLEOTIDE SEQUENCE [LARGE SCALE GENOMIC DNA]</scope>
    <source>
        <strain evidence="19">WM001</strain>
    </source>
</reference>
<comment type="catalytic activity">
    <reaction evidence="15 16">
        <text>RNA(n) + a ribonucleoside 5'-triphosphate = RNA(n+1) + diphosphate</text>
        <dbReference type="Rhea" id="RHEA:21248"/>
        <dbReference type="Rhea" id="RHEA-COMP:14527"/>
        <dbReference type="Rhea" id="RHEA-COMP:17342"/>
        <dbReference type="ChEBI" id="CHEBI:33019"/>
        <dbReference type="ChEBI" id="CHEBI:61557"/>
        <dbReference type="ChEBI" id="CHEBI:140395"/>
        <dbReference type="EC" id="2.7.7.6"/>
    </reaction>
</comment>
<dbReference type="Gene3D" id="3.30.1490.180">
    <property type="entry name" value="RNA polymerase ii"/>
    <property type="match status" value="1"/>
</dbReference>
<keyword evidence="9" id="KW-0677">Repeat</keyword>
<comment type="similarity">
    <text evidence="2 16">Belongs to the RNA polymerase beta' chain family.</text>
</comment>
<dbReference type="InterPro" id="IPR038593">
    <property type="entry name" value="RNA_pol_Rpb1_7_sf"/>
</dbReference>
<dbReference type="InterPro" id="IPR007075">
    <property type="entry name" value="RNA_pol_Rpb1_6"/>
</dbReference>
<evidence type="ECO:0000313" key="20">
    <source>
        <dbReference type="Proteomes" id="UP000187209"/>
    </source>
</evidence>
<dbReference type="Pfam" id="PF04998">
    <property type="entry name" value="RNA_pol_Rpb1_5"/>
    <property type="match status" value="1"/>
</dbReference>
<dbReference type="Gene3D" id="2.40.40.20">
    <property type="match status" value="1"/>
</dbReference>
<dbReference type="SMART" id="SM00663">
    <property type="entry name" value="RPOLA_N"/>
    <property type="match status" value="1"/>
</dbReference>
<name>A0A1R2CT56_9CILI</name>
<keyword evidence="20" id="KW-1185">Reference proteome</keyword>
<dbReference type="FunFam" id="1.10.132.30:FF:000001">
    <property type="entry name" value="DNA-directed RNA polymerase subunit"/>
    <property type="match status" value="1"/>
</dbReference>
<gene>
    <name evidence="19" type="ORF">SteCoe_5081</name>
</gene>
<keyword evidence="7 16" id="KW-0548">Nucleotidyltransferase</keyword>
<evidence type="ECO:0000256" key="4">
    <source>
        <dbReference type="ARBA" id="ARBA00022478"/>
    </source>
</evidence>
<dbReference type="Pfam" id="PF04990">
    <property type="entry name" value="RNA_pol_Rpb1_7"/>
    <property type="match status" value="1"/>
</dbReference>
<dbReference type="PANTHER" id="PTHR19376:SF37">
    <property type="entry name" value="DNA-DIRECTED RNA POLYMERASE II SUBUNIT RPB1"/>
    <property type="match status" value="1"/>
</dbReference>
<evidence type="ECO:0000256" key="15">
    <source>
        <dbReference type="ARBA" id="ARBA00048552"/>
    </source>
</evidence>
<dbReference type="SUPFAM" id="SSF64484">
    <property type="entry name" value="beta and beta-prime subunits of DNA dependent RNA-polymerase"/>
    <property type="match status" value="1"/>
</dbReference>
<evidence type="ECO:0000259" key="18">
    <source>
        <dbReference type="SMART" id="SM00663"/>
    </source>
</evidence>